<proteinExistence type="predicted"/>
<sequence length="76" mass="8375">MFAAGDKQRTARTGAVDDIHRVVLVIIHCRLAQLTGRKMLNAPFDFLLLTGIEGARIRAAQIAADPPGYDCRILDR</sequence>
<evidence type="ECO:0000313" key="2">
    <source>
        <dbReference type="Proteomes" id="UP000245838"/>
    </source>
</evidence>
<evidence type="ECO:0000313" key="1">
    <source>
        <dbReference type="EMBL" id="CRL46439.1"/>
    </source>
</evidence>
<reference evidence="1 2" key="1">
    <citation type="submission" date="2015-05" db="EMBL/GenBank/DDBJ databases">
        <authorList>
            <person name="Goodhead I."/>
        </authorList>
    </citation>
    <scope>NUCLEOTIDE SEQUENCE [LARGE SCALE GENOMIC DNA]</scope>
    <source>
        <strain evidence="2">morsitans</strain>
    </source>
</reference>
<protein>
    <submittedName>
        <fullName evidence="1">Uncharacterized protein</fullName>
    </submittedName>
</protein>
<gene>
    <name evidence="1" type="ORF">SGGMMB4_05077</name>
</gene>
<dbReference type="AlphaFoldDB" id="A0A193QMJ4"/>
<name>A0A193QMJ4_SODGM</name>
<dbReference type="Proteomes" id="UP000245838">
    <property type="component" value="Chromosome sggmmb4_Chromosome"/>
</dbReference>
<dbReference type="EMBL" id="LN854557">
    <property type="protein sequence ID" value="CRL46439.1"/>
    <property type="molecule type" value="Genomic_DNA"/>
</dbReference>
<accession>A0A193QMJ4</accession>
<organism evidence="1 2">
    <name type="scientific">Sodalis glossinidius (strain morsitans)</name>
    <dbReference type="NCBI Taxonomy" id="343509"/>
    <lineage>
        <taxon>Bacteria</taxon>
        <taxon>Pseudomonadati</taxon>
        <taxon>Pseudomonadota</taxon>
        <taxon>Gammaproteobacteria</taxon>
        <taxon>Enterobacterales</taxon>
        <taxon>Bruguierivoracaceae</taxon>
        <taxon>Sodalis</taxon>
    </lineage>
</organism>